<dbReference type="GO" id="GO:0006633">
    <property type="term" value="P:fatty acid biosynthetic process"/>
    <property type="evidence" value="ECO:0007669"/>
    <property type="project" value="TreeGrafter"/>
</dbReference>
<evidence type="ECO:0000256" key="1">
    <source>
        <dbReference type="ARBA" id="ARBA00006484"/>
    </source>
</evidence>
<dbReference type="PRINTS" id="PR00080">
    <property type="entry name" value="SDRFAMILY"/>
</dbReference>
<evidence type="ECO:0000256" key="2">
    <source>
        <dbReference type="ARBA" id="ARBA00023002"/>
    </source>
</evidence>
<dbReference type="GO" id="GO:0016616">
    <property type="term" value="F:oxidoreductase activity, acting on the CH-OH group of donors, NAD or NADP as acceptor"/>
    <property type="evidence" value="ECO:0007669"/>
    <property type="project" value="TreeGrafter"/>
</dbReference>
<dbReference type="STRING" id="198092.SAMN02745194_01995"/>
<dbReference type="Proteomes" id="UP000184387">
    <property type="component" value="Unassembled WGS sequence"/>
</dbReference>
<dbReference type="CDD" id="cd05233">
    <property type="entry name" value="SDR_c"/>
    <property type="match status" value="1"/>
</dbReference>
<dbReference type="GO" id="GO:0048038">
    <property type="term" value="F:quinone binding"/>
    <property type="evidence" value="ECO:0007669"/>
    <property type="project" value="TreeGrafter"/>
</dbReference>
<dbReference type="PANTHER" id="PTHR42760">
    <property type="entry name" value="SHORT-CHAIN DEHYDROGENASES/REDUCTASES FAMILY MEMBER"/>
    <property type="match status" value="1"/>
</dbReference>
<proteinExistence type="inferred from homology"/>
<protein>
    <submittedName>
        <fullName evidence="3">NAD(P)-dependent dehydrogenase, short-chain alcohol dehydrogenase family</fullName>
    </submittedName>
</protein>
<comment type="similarity">
    <text evidence="1">Belongs to the short-chain dehydrogenases/reductases (SDR) family.</text>
</comment>
<reference evidence="3 4" key="1">
    <citation type="submission" date="2016-11" db="EMBL/GenBank/DDBJ databases">
        <authorList>
            <person name="Jaros S."/>
            <person name="Januszkiewicz K."/>
            <person name="Wedrychowicz H."/>
        </authorList>
    </citation>
    <scope>NUCLEOTIDE SEQUENCE [LARGE SCALE GENOMIC DNA]</scope>
    <source>
        <strain evidence="3 4">DSM 14916</strain>
    </source>
</reference>
<evidence type="ECO:0000313" key="3">
    <source>
        <dbReference type="EMBL" id="SHJ21208.1"/>
    </source>
</evidence>
<dbReference type="SUPFAM" id="SSF51735">
    <property type="entry name" value="NAD(P)-binding Rossmann-fold domains"/>
    <property type="match status" value="1"/>
</dbReference>
<dbReference type="FunFam" id="3.40.50.720:FF:000084">
    <property type="entry name" value="Short-chain dehydrogenase reductase"/>
    <property type="match status" value="1"/>
</dbReference>
<dbReference type="Pfam" id="PF13561">
    <property type="entry name" value="adh_short_C2"/>
    <property type="match status" value="1"/>
</dbReference>
<dbReference type="EMBL" id="FQZF01000010">
    <property type="protein sequence ID" value="SHJ21208.1"/>
    <property type="molecule type" value="Genomic_DNA"/>
</dbReference>
<accession>A0A1M6HG75</accession>
<dbReference type="PANTHER" id="PTHR42760:SF133">
    <property type="entry name" value="3-OXOACYL-[ACYL-CARRIER-PROTEIN] REDUCTASE"/>
    <property type="match status" value="1"/>
</dbReference>
<dbReference type="PROSITE" id="PS00061">
    <property type="entry name" value="ADH_SHORT"/>
    <property type="match status" value="1"/>
</dbReference>
<dbReference type="OrthoDB" id="9803333at2"/>
<dbReference type="Gene3D" id="3.40.50.720">
    <property type="entry name" value="NAD(P)-binding Rossmann-like Domain"/>
    <property type="match status" value="1"/>
</dbReference>
<dbReference type="InterPro" id="IPR002347">
    <property type="entry name" value="SDR_fam"/>
</dbReference>
<name>A0A1M6HG75_9PROT</name>
<keyword evidence="2" id="KW-0560">Oxidoreductase</keyword>
<keyword evidence="4" id="KW-1185">Reference proteome</keyword>
<gene>
    <name evidence="3" type="ORF">SAMN02745194_01995</name>
</gene>
<dbReference type="PRINTS" id="PR00081">
    <property type="entry name" value="GDHRDH"/>
</dbReference>
<dbReference type="InterPro" id="IPR036291">
    <property type="entry name" value="NAD(P)-bd_dom_sf"/>
</dbReference>
<organism evidence="3 4">
    <name type="scientific">Muricoccus roseus</name>
    <dbReference type="NCBI Taxonomy" id="198092"/>
    <lineage>
        <taxon>Bacteria</taxon>
        <taxon>Pseudomonadati</taxon>
        <taxon>Pseudomonadota</taxon>
        <taxon>Alphaproteobacteria</taxon>
        <taxon>Acetobacterales</taxon>
        <taxon>Roseomonadaceae</taxon>
        <taxon>Muricoccus</taxon>
    </lineage>
</organism>
<dbReference type="AlphaFoldDB" id="A0A1M6HG75"/>
<evidence type="ECO:0000313" key="4">
    <source>
        <dbReference type="Proteomes" id="UP000184387"/>
    </source>
</evidence>
<sequence length="244" mass="25014">MGEMSIMRISITGAGSGIGAATARLLIERGHQVACLDRDIEAAQRVAGGAHPAIAVDVADEEAVVRAFGEVRAAFSGLDALATCAGIFETTSFEETTVAMFRRVHEVNVIGTFLCLREAAGMMEAGGRICTVASVAGLRGGGLAGTVSYATSKGAVLAMTKNAARVLGPKGIAVNTIAPGMIDTPFAATPLKDPATRARVEGMTSFNRLGTAEEIAPAIAWLLSPEASYVHGATLVADGGMVMY</sequence>
<dbReference type="InterPro" id="IPR020904">
    <property type="entry name" value="Sc_DH/Rdtase_CS"/>
</dbReference>